<dbReference type="Proteomes" id="UP000800092">
    <property type="component" value="Unassembled WGS sequence"/>
</dbReference>
<evidence type="ECO:0000313" key="1">
    <source>
        <dbReference type="EMBL" id="KAF2238486.1"/>
    </source>
</evidence>
<organism evidence="1 2">
    <name type="scientific">Viridothelium virens</name>
    <name type="common">Speckled blister lichen</name>
    <name type="synonym">Trypethelium virens</name>
    <dbReference type="NCBI Taxonomy" id="1048519"/>
    <lineage>
        <taxon>Eukaryota</taxon>
        <taxon>Fungi</taxon>
        <taxon>Dikarya</taxon>
        <taxon>Ascomycota</taxon>
        <taxon>Pezizomycotina</taxon>
        <taxon>Dothideomycetes</taxon>
        <taxon>Dothideomycetes incertae sedis</taxon>
        <taxon>Trypetheliales</taxon>
        <taxon>Trypetheliaceae</taxon>
        <taxon>Viridothelium</taxon>
    </lineage>
</organism>
<dbReference type="AlphaFoldDB" id="A0A6A6HK40"/>
<dbReference type="EMBL" id="ML991775">
    <property type="protein sequence ID" value="KAF2238486.1"/>
    <property type="molecule type" value="Genomic_DNA"/>
</dbReference>
<evidence type="ECO:0000313" key="2">
    <source>
        <dbReference type="Proteomes" id="UP000800092"/>
    </source>
</evidence>
<reference evidence="1" key="1">
    <citation type="journal article" date="2020" name="Stud. Mycol.">
        <title>101 Dothideomycetes genomes: a test case for predicting lifestyles and emergence of pathogens.</title>
        <authorList>
            <person name="Haridas S."/>
            <person name="Albert R."/>
            <person name="Binder M."/>
            <person name="Bloem J."/>
            <person name="Labutti K."/>
            <person name="Salamov A."/>
            <person name="Andreopoulos B."/>
            <person name="Baker S."/>
            <person name="Barry K."/>
            <person name="Bills G."/>
            <person name="Bluhm B."/>
            <person name="Cannon C."/>
            <person name="Castanera R."/>
            <person name="Culley D."/>
            <person name="Daum C."/>
            <person name="Ezra D."/>
            <person name="Gonzalez J."/>
            <person name="Henrissat B."/>
            <person name="Kuo A."/>
            <person name="Liang C."/>
            <person name="Lipzen A."/>
            <person name="Lutzoni F."/>
            <person name="Magnuson J."/>
            <person name="Mondo S."/>
            <person name="Nolan M."/>
            <person name="Ohm R."/>
            <person name="Pangilinan J."/>
            <person name="Park H.-J."/>
            <person name="Ramirez L."/>
            <person name="Alfaro M."/>
            <person name="Sun H."/>
            <person name="Tritt A."/>
            <person name="Yoshinaga Y."/>
            <person name="Zwiers L.-H."/>
            <person name="Turgeon B."/>
            <person name="Goodwin S."/>
            <person name="Spatafora J."/>
            <person name="Crous P."/>
            <person name="Grigoriev I."/>
        </authorList>
    </citation>
    <scope>NUCLEOTIDE SEQUENCE</scope>
    <source>
        <strain evidence="1">Tuck. ex Michener</strain>
    </source>
</reference>
<accession>A0A6A6HK40</accession>
<sequence>MSSSRKYGPVPSLSNPVRNVAAGLYVDRKTIKCVANLEIRIRSQRNGDNETWHRTAKLETQLCFGIRPLQLIFTIPGLLYQSSTRCSPFTVEPAPDVSTV</sequence>
<proteinExistence type="predicted"/>
<protein>
    <submittedName>
        <fullName evidence="1">Uncharacterized protein</fullName>
    </submittedName>
</protein>
<gene>
    <name evidence="1" type="ORF">EV356DRAFT_517785</name>
</gene>
<name>A0A6A6HK40_VIRVR</name>
<keyword evidence="2" id="KW-1185">Reference proteome</keyword>